<evidence type="ECO:0000256" key="1">
    <source>
        <dbReference type="SAM" id="MobiDB-lite"/>
    </source>
</evidence>
<evidence type="ECO:0000313" key="3">
    <source>
        <dbReference type="Proteomes" id="UP001583177"/>
    </source>
</evidence>
<feature type="region of interest" description="Disordered" evidence="1">
    <location>
        <begin position="1"/>
        <end position="31"/>
    </location>
</feature>
<dbReference type="Proteomes" id="UP001583177">
    <property type="component" value="Unassembled WGS sequence"/>
</dbReference>
<gene>
    <name evidence="2" type="ORF">Daus18300_005034</name>
</gene>
<dbReference type="EMBL" id="JAWRVE010000036">
    <property type="protein sequence ID" value="KAL1870714.1"/>
    <property type="molecule type" value="Genomic_DNA"/>
</dbReference>
<feature type="compositionally biased region" description="Basic and acidic residues" evidence="1">
    <location>
        <begin position="1"/>
        <end position="18"/>
    </location>
</feature>
<protein>
    <recommendedName>
        <fullName evidence="4">F-box domain-containing protein</fullName>
    </recommendedName>
</protein>
<evidence type="ECO:0008006" key="4">
    <source>
        <dbReference type="Google" id="ProtNLM"/>
    </source>
</evidence>
<proteinExistence type="predicted"/>
<organism evidence="2 3">
    <name type="scientific">Diaporthe australafricana</name>
    <dbReference type="NCBI Taxonomy" id="127596"/>
    <lineage>
        <taxon>Eukaryota</taxon>
        <taxon>Fungi</taxon>
        <taxon>Dikarya</taxon>
        <taxon>Ascomycota</taxon>
        <taxon>Pezizomycotina</taxon>
        <taxon>Sordariomycetes</taxon>
        <taxon>Sordariomycetidae</taxon>
        <taxon>Diaporthales</taxon>
        <taxon>Diaporthaceae</taxon>
        <taxon>Diaporthe</taxon>
    </lineage>
</organism>
<sequence length="472" mass="54222">MDDSSAKDGSSAKDDSSVKDGPSTKDGSSAKEIAPKISKLLSLPQEIILLIVQAVREAPAPITERLSPGEEQATYNQELQDIRHLRLQCKQLARIGAEFLIPFLGVDISEDSLARFSEILREPAIRRGVRHVRIRLQAYDWVLSTSIEKYSEEMIKRFRLYGPLIVNKEARRLARDYVEAWREPERWPKEAQQLRKAFALSHEQYRKRYYEQESVSTGRFVTEISKGLQNCKKKLRVDFTDFGDFWRRKRQTMISATKDNLLDAITEPQACRWDEILENDSNKSGSFLWLIFPLLAAFGDVGLHIKELRLKLSRVRSQEVEVFGRKKMIQEAIQNLQSFWDLGLFDPELKVLGPDFKKQLYSCLPPATLQKISLAAVGLEPQPQILWPNLTSISLFYVQFDCRRLSTLLDPMEPHAANMCLHYCRVTDGSWADVLDLLRSRQQLTTLHQPKGGEFDGMSPANEKFLLVRLPN</sequence>
<comment type="caution">
    <text evidence="2">The sequence shown here is derived from an EMBL/GenBank/DDBJ whole genome shotgun (WGS) entry which is preliminary data.</text>
</comment>
<keyword evidence="3" id="KW-1185">Reference proteome</keyword>
<evidence type="ECO:0000313" key="2">
    <source>
        <dbReference type="EMBL" id="KAL1870714.1"/>
    </source>
</evidence>
<reference evidence="2 3" key="1">
    <citation type="journal article" date="2024" name="IMA Fungus">
        <title>IMA Genome - F19 : A genome assembly and annotation guide to empower mycologists, including annotated draft genome sequences of Ceratocystis pirilliformis, Diaporthe australafricana, Fusarium ophioides, Paecilomyces lecythidis, and Sporothrix stenoceras.</title>
        <authorList>
            <person name="Aylward J."/>
            <person name="Wilson A.M."/>
            <person name="Visagie C.M."/>
            <person name="Spraker J."/>
            <person name="Barnes I."/>
            <person name="Buitendag C."/>
            <person name="Ceriani C."/>
            <person name="Del Mar Angel L."/>
            <person name="du Plessis D."/>
            <person name="Fuchs T."/>
            <person name="Gasser K."/>
            <person name="Kramer D."/>
            <person name="Li W."/>
            <person name="Munsamy K."/>
            <person name="Piso A."/>
            <person name="Price J.L."/>
            <person name="Sonnekus B."/>
            <person name="Thomas C."/>
            <person name="van der Nest A."/>
            <person name="van Dijk A."/>
            <person name="van Heerden A."/>
            <person name="van Vuuren N."/>
            <person name="Yilmaz N."/>
            <person name="Duong T.A."/>
            <person name="van der Merwe N.A."/>
            <person name="Wingfield M.J."/>
            <person name="Wingfield B.D."/>
        </authorList>
    </citation>
    <scope>NUCLEOTIDE SEQUENCE [LARGE SCALE GENOMIC DNA]</scope>
    <source>
        <strain evidence="2 3">CMW 18300</strain>
    </source>
</reference>
<accession>A0ABR3X437</accession>
<name>A0ABR3X437_9PEZI</name>